<feature type="signal peptide" evidence="5">
    <location>
        <begin position="1"/>
        <end position="22"/>
    </location>
</feature>
<dbReference type="PROSITE" id="PS51007">
    <property type="entry name" value="CYTC"/>
    <property type="match status" value="1"/>
</dbReference>
<name>A0A370DJX5_9GAMM</name>
<sequence>MNTTTKLLAPLAAAALLTGCGASEYSPSITTTPAEMFADGCQSCHGEKGTGKFGLLLRIAGSDEPIEEILEKIEKGGTVMPSFPGINTAQRLALVTYLKTL</sequence>
<evidence type="ECO:0000256" key="3">
    <source>
        <dbReference type="ARBA" id="ARBA00023004"/>
    </source>
</evidence>
<evidence type="ECO:0000256" key="1">
    <source>
        <dbReference type="ARBA" id="ARBA00022617"/>
    </source>
</evidence>
<dbReference type="PROSITE" id="PS51257">
    <property type="entry name" value="PROKAR_LIPOPROTEIN"/>
    <property type="match status" value="1"/>
</dbReference>
<organism evidence="7 8">
    <name type="scientific">endosymbiont of Lamellibrachia luymesi</name>
    <dbReference type="NCBI Taxonomy" id="2200907"/>
    <lineage>
        <taxon>Bacteria</taxon>
        <taxon>Pseudomonadati</taxon>
        <taxon>Pseudomonadota</taxon>
        <taxon>Gammaproteobacteria</taxon>
        <taxon>sulfur-oxidizing symbionts</taxon>
    </lineage>
</organism>
<dbReference type="Gene3D" id="1.10.760.10">
    <property type="entry name" value="Cytochrome c-like domain"/>
    <property type="match status" value="1"/>
</dbReference>
<dbReference type="GO" id="GO:0009055">
    <property type="term" value="F:electron transfer activity"/>
    <property type="evidence" value="ECO:0007669"/>
    <property type="project" value="InterPro"/>
</dbReference>
<dbReference type="Pfam" id="PF13442">
    <property type="entry name" value="Cytochrome_CBB3"/>
    <property type="match status" value="1"/>
</dbReference>
<protein>
    <submittedName>
        <fullName evidence="7">Cytochrome C</fullName>
    </submittedName>
</protein>
<comment type="caution">
    <text evidence="7">The sequence shown here is derived from an EMBL/GenBank/DDBJ whole genome shotgun (WGS) entry which is preliminary data.</text>
</comment>
<evidence type="ECO:0000256" key="5">
    <source>
        <dbReference type="SAM" id="SignalP"/>
    </source>
</evidence>
<dbReference type="InterPro" id="IPR036909">
    <property type="entry name" value="Cyt_c-like_dom_sf"/>
</dbReference>
<feature type="domain" description="Cytochrome c" evidence="6">
    <location>
        <begin position="28"/>
        <end position="101"/>
    </location>
</feature>
<gene>
    <name evidence="7" type="ORF">DIZ79_16925</name>
</gene>
<reference evidence="7 8" key="1">
    <citation type="journal article" date="2018" name="ISME J.">
        <title>Endosymbiont genomes yield clues of tubeworm success.</title>
        <authorList>
            <person name="Li Y."/>
            <person name="Liles M.R."/>
            <person name="Halanych K.M."/>
        </authorList>
    </citation>
    <scope>NUCLEOTIDE SEQUENCE [LARGE SCALE GENOMIC DNA]</scope>
    <source>
        <strain evidence="7">A1422</strain>
    </source>
</reference>
<keyword evidence="2 4" id="KW-0479">Metal-binding</keyword>
<evidence type="ECO:0000256" key="2">
    <source>
        <dbReference type="ARBA" id="ARBA00022723"/>
    </source>
</evidence>
<feature type="chain" id="PRO_5016785759" evidence="5">
    <location>
        <begin position="23"/>
        <end position="101"/>
    </location>
</feature>
<dbReference type="Proteomes" id="UP000255508">
    <property type="component" value="Unassembled WGS sequence"/>
</dbReference>
<dbReference type="AlphaFoldDB" id="A0A370DJX5"/>
<evidence type="ECO:0000313" key="8">
    <source>
        <dbReference type="Proteomes" id="UP000255508"/>
    </source>
</evidence>
<dbReference type="SUPFAM" id="SSF46626">
    <property type="entry name" value="Cytochrome c"/>
    <property type="match status" value="1"/>
</dbReference>
<evidence type="ECO:0000259" key="6">
    <source>
        <dbReference type="PROSITE" id="PS51007"/>
    </source>
</evidence>
<dbReference type="GO" id="GO:0020037">
    <property type="term" value="F:heme binding"/>
    <property type="evidence" value="ECO:0007669"/>
    <property type="project" value="InterPro"/>
</dbReference>
<dbReference type="GO" id="GO:0046872">
    <property type="term" value="F:metal ion binding"/>
    <property type="evidence" value="ECO:0007669"/>
    <property type="project" value="UniProtKB-KW"/>
</dbReference>
<proteinExistence type="predicted"/>
<evidence type="ECO:0000256" key="4">
    <source>
        <dbReference type="PROSITE-ProRule" id="PRU00433"/>
    </source>
</evidence>
<keyword evidence="1 4" id="KW-0349">Heme</keyword>
<keyword evidence="5" id="KW-0732">Signal</keyword>
<evidence type="ECO:0000313" key="7">
    <source>
        <dbReference type="EMBL" id="RDH85209.1"/>
    </source>
</evidence>
<keyword evidence="3 4" id="KW-0408">Iron</keyword>
<dbReference type="EMBL" id="QFXD01000302">
    <property type="protein sequence ID" value="RDH85209.1"/>
    <property type="molecule type" value="Genomic_DNA"/>
</dbReference>
<dbReference type="InterPro" id="IPR009056">
    <property type="entry name" value="Cyt_c-like_dom"/>
</dbReference>
<accession>A0A370DJX5</accession>